<evidence type="ECO:0000256" key="1">
    <source>
        <dbReference type="SAM" id="Phobius"/>
    </source>
</evidence>
<accession>X0WXJ9</accession>
<dbReference type="Pfam" id="PF00672">
    <property type="entry name" value="HAMP"/>
    <property type="match status" value="1"/>
</dbReference>
<keyword evidence="1" id="KW-0812">Transmembrane</keyword>
<dbReference type="Gene3D" id="6.10.340.10">
    <property type="match status" value="1"/>
</dbReference>
<name>X0WXJ9_9ZZZZ</name>
<sequence length="214" mass="23323">MRSLWFKLTAALVLVTLLGVGLSVLVPGLITVRNFQSFVNSSRLTERQEWASALAVYYESQGSWEGIDSLWVRSSEHRGHRMGPMIVPGMMRPWPFQLADENGVVIAAARPEQIGQHLSVSQLQSSVSIEVQGHRVGFVAPGPAIISLREPELAFLRQVSQTIVPVGMVACAVAILLGLFLTWQLTGPLRKLKTAAQGIAGGDLSQRVDIKSKD</sequence>
<evidence type="ECO:0000259" key="2">
    <source>
        <dbReference type="PROSITE" id="PS50885"/>
    </source>
</evidence>
<protein>
    <recommendedName>
        <fullName evidence="2">HAMP domain-containing protein</fullName>
    </recommendedName>
</protein>
<keyword evidence="1" id="KW-1133">Transmembrane helix</keyword>
<dbReference type="AlphaFoldDB" id="X0WXJ9"/>
<evidence type="ECO:0000313" key="3">
    <source>
        <dbReference type="EMBL" id="GAG35430.1"/>
    </source>
</evidence>
<reference evidence="3" key="1">
    <citation type="journal article" date="2014" name="Front. Microbiol.">
        <title>High frequency of phylogenetically diverse reductive dehalogenase-homologous genes in deep subseafloor sedimentary metagenomes.</title>
        <authorList>
            <person name="Kawai M."/>
            <person name="Futagami T."/>
            <person name="Toyoda A."/>
            <person name="Takaki Y."/>
            <person name="Nishi S."/>
            <person name="Hori S."/>
            <person name="Arai W."/>
            <person name="Tsubouchi T."/>
            <person name="Morono Y."/>
            <person name="Uchiyama I."/>
            <person name="Ito T."/>
            <person name="Fujiyama A."/>
            <person name="Inagaki F."/>
            <person name="Takami H."/>
        </authorList>
    </citation>
    <scope>NUCLEOTIDE SEQUENCE</scope>
    <source>
        <strain evidence="3">Expedition CK06-06</strain>
    </source>
</reference>
<dbReference type="InterPro" id="IPR003660">
    <property type="entry name" value="HAMP_dom"/>
</dbReference>
<feature type="domain" description="HAMP" evidence="2">
    <location>
        <begin position="183"/>
        <end position="214"/>
    </location>
</feature>
<gene>
    <name evidence="3" type="ORF">S01H1_72468</name>
</gene>
<feature type="transmembrane region" description="Helical" evidence="1">
    <location>
        <begin position="163"/>
        <end position="183"/>
    </location>
</feature>
<comment type="caution">
    <text evidence="3">The sequence shown here is derived from an EMBL/GenBank/DDBJ whole genome shotgun (WGS) entry which is preliminary data.</text>
</comment>
<proteinExistence type="predicted"/>
<organism evidence="3">
    <name type="scientific">marine sediment metagenome</name>
    <dbReference type="NCBI Taxonomy" id="412755"/>
    <lineage>
        <taxon>unclassified sequences</taxon>
        <taxon>metagenomes</taxon>
        <taxon>ecological metagenomes</taxon>
    </lineage>
</organism>
<feature type="non-terminal residue" evidence="3">
    <location>
        <position position="214"/>
    </location>
</feature>
<dbReference type="GO" id="GO:0007165">
    <property type="term" value="P:signal transduction"/>
    <property type="evidence" value="ECO:0007669"/>
    <property type="project" value="InterPro"/>
</dbReference>
<dbReference type="PROSITE" id="PS50885">
    <property type="entry name" value="HAMP"/>
    <property type="match status" value="1"/>
</dbReference>
<dbReference type="EMBL" id="BARS01048336">
    <property type="protein sequence ID" value="GAG35430.1"/>
    <property type="molecule type" value="Genomic_DNA"/>
</dbReference>
<keyword evidence="1" id="KW-0472">Membrane</keyword>
<dbReference type="GO" id="GO:0016020">
    <property type="term" value="C:membrane"/>
    <property type="evidence" value="ECO:0007669"/>
    <property type="project" value="InterPro"/>
</dbReference>
<dbReference type="CDD" id="cd06225">
    <property type="entry name" value="HAMP"/>
    <property type="match status" value="1"/>
</dbReference>